<evidence type="ECO:0000256" key="1">
    <source>
        <dbReference type="SAM" id="SignalP"/>
    </source>
</evidence>
<dbReference type="EMBL" id="GGFL01012748">
    <property type="protein sequence ID" value="MBW76926.1"/>
    <property type="molecule type" value="Transcribed_RNA"/>
</dbReference>
<proteinExistence type="predicted"/>
<reference evidence="2" key="1">
    <citation type="submission" date="2018-01" db="EMBL/GenBank/DDBJ databases">
        <title>An insight into the sialome of Amazonian anophelines.</title>
        <authorList>
            <person name="Ribeiro J.M."/>
            <person name="Scarpassa V."/>
            <person name="Calvo E."/>
        </authorList>
    </citation>
    <scope>NUCLEOTIDE SEQUENCE</scope>
</reference>
<name>A0A2M4DH99_ANODA</name>
<evidence type="ECO:0000313" key="2">
    <source>
        <dbReference type="EMBL" id="MBW76926.1"/>
    </source>
</evidence>
<dbReference type="AlphaFoldDB" id="A0A2M4DH99"/>
<sequence length="87" mass="9989">MFFVLSLIPFSSFSFTFSYSRIPVMLLRKEVSRPLRIVKYFNINLTVDPAHVNTFRWNGRRAPETQTKGGGGKSVILSMSSMLLLTW</sequence>
<keyword evidence="1" id="KW-0732">Signal</keyword>
<accession>A0A2M4DH99</accession>
<feature type="chain" id="PRO_5014992837" evidence="1">
    <location>
        <begin position="19"/>
        <end position="87"/>
    </location>
</feature>
<protein>
    <submittedName>
        <fullName evidence="2">Putative secreted protein</fullName>
    </submittedName>
</protein>
<feature type="signal peptide" evidence="1">
    <location>
        <begin position="1"/>
        <end position="18"/>
    </location>
</feature>
<organism evidence="2">
    <name type="scientific">Anopheles darlingi</name>
    <name type="common">Mosquito</name>
    <dbReference type="NCBI Taxonomy" id="43151"/>
    <lineage>
        <taxon>Eukaryota</taxon>
        <taxon>Metazoa</taxon>
        <taxon>Ecdysozoa</taxon>
        <taxon>Arthropoda</taxon>
        <taxon>Hexapoda</taxon>
        <taxon>Insecta</taxon>
        <taxon>Pterygota</taxon>
        <taxon>Neoptera</taxon>
        <taxon>Endopterygota</taxon>
        <taxon>Diptera</taxon>
        <taxon>Nematocera</taxon>
        <taxon>Culicoidea</taxon>
        <taxon>Culicidae</taxon>
        <taxon>Anophelinae</taxon>
        <taxon>Anopheles</taxon>
    </lineage>
</organism>